<dbReference type="PANTHER" id="PTHR48045">
    <property type="entry name" value="UDP-GLYCOSYLTRANSFERASE 72B1"/>
    <property type="match status" value="1"/>
</dbReference>
<dbReference type="EC" id="2.4.1.115" evidence="3"/>
<evidence type="ECO:0000256" key="3">
    <source>
        <dbReference type="ARBA" id="ARBA00012585"/>
    </source>
</evidence>
<comment type="pathway">
    <text evidence="1">Pigment biosynthesis; anthocyanin biosynthesis.</text>
</comment>
<organism evidence="7">
    <name type="scientific">Rhizophora mucronata</name>
    <name type="common">Asiatic mangrove</name>
    <dbReference type="NCBI Taxonomy" id="61149"/>
    <lineage>
        <taxon>Eukaryota</taxon>
        <taxon>Viridiplantae</taxon>
        <taxon>Streptophyta</taxon>
        <taxon>Embryophyta</taxon>
        <taxon>Tracheophyta</taxon>
        <taxon>Spermatophyta</taxon>
        <taxon>Magnoliopsida</taxon>
        <taxon>eudicotyledons</taxon>
        <taxon>Gunneridae</taxon>
        <taxon>Pentapetalae</taxon>
        <taxon>rosids</taxon>
        <taxon>fabids</taxon>
        <taxon>Malpighiales</taxon>
        <taxon>Rhizophoraceae</taxon>
        <taxon>Rhizophora</taxon>
    </lineage>
</organism>
<dbReference type="UniPathway" id="UPA00009"/>
<dbReference type="PANTHER" id="PTHR48045:SF34">
    <property type="entry name" value="ISOFLAVONE 7-O-GLUCOSYLTRANSFERASE 1-LIKE"/>
    <property type="match status" value="1"/>
</dbReference>
<keyword evidence="6" id="KW-0328">Glycosyltransferase</keyword>
<dbReference type="InterPro" id="IPR002213">
    <property type="entry name" value="UDP_glucos_trans"/>
</dbReference>
<comment type="similarity">
    <text evidence="2 6">Belongs to the UDP-glycosyltransferase family.</text>
</comment>
<dbReference type="SUPFAM" id="SSF53756">
    <property type="entry name" value="UDP-Glycosyltransferase/glycogen phosphorylase"/>
    <property type="match status" value="1"/>
</dbReference>
<sequence>MPPPHELAELAEALEASGFPFLWSIKENPEEKLPNGFLERTKEKGKIVSWTPQVKVLQHKATGVFMTHSGWNSILESIIGKVPMICRPFFGDQHLNTRIIEAVWEAGVGIKGAIIRKDATIEALNLILSTEEGDKMREKLGALKELALDAVKSDGSSAENFKDLVEIVTK</sequence>
<dbReference type="Gene3D" id="3.40.50.2000">
    <property type="entry name" value="Glycogen Phosphorylase B"/>
    <property type="match status" value="1"/>
</dbReference>
<accession>A0A2P2Q701</accession>
<evidence type="ECO:0000256" key="5">
    <source>
        <dbReference type="ARBA" id="ARBA00047606"/>
    </source>
</evidence>
<evidence type="ECO:0000256" key="2">
    <source>
        <dbReference type="ARBA" id="ARBA00009995"/>
    </source>
</evidence>
<dbReference type="AlphaFoldDB" id="A0A2P2Q701"/>
<evidence type="ECO:0000256" key="6">
    <source>
        <dbReference type="RuleBase" id="RU003718"/>
    </source>
</evidence>
<protein>
    <recommendedName>
        <fullName evidence="3">anthocyanidin 3-O-glucosyltransferase</fullName>
        <ecNumber evidence="3">2.4.1.115</ecNumber>
    </recommendedName>
</protein>
<dbReference type="Pfam" id="PF00201">
    <property type="entry name" value="UDPGT"/>
    <property type="match status" value="1"/>
</dbReference>
<proteinExistence type="inferred from homology"/>
<dbReference type="GO" id="GO:0009718">
    <property type="term" value="P:anthocyanin-containing compound biosynthetic process"/>
    <property type="evidence" value="ECO:0007669"/>
    <property type="project" value="UniProtKB-UniPathway"/>
</dbReference>
<evidence type="ECO:0000313" key="7">
    <source>
        <dbReference type="EMBL" id="MBX62765.1"/>
    </source>
</evidence>
<name>A0A2P2Q701_RHIMU</name>
<dbReference type="EMBL" id="GGEC01082281">
    <property type="protein sequence ID" value="MBX62765.1"/>
    <property type="molecule type" value="Transcribed_RNA"/>
</dbReference>
<keyword evidence="4 6" id="KW-0808">Transferase</keyword>
<dbReference type="PROSITE" id="PS00375">
    <property type="entry name" value="UDPGT"/>
    <property type="match status" value="1"/>
</dbReference>
<evidence type="ECO:0000256" key="4">
    <source>
        <dbReference type="ARBA" id="ARBA00022679"/>
    </source>
</evidence>
<comment type="catalytic activity">
    <reaction evidence="5">
        <text>an anthocyanidin + UDP-alpha-D-glucose + H(+) = an anthocyanidin 3-O-beta-D-glucoside + UDP</text>
        <dbReference type="Rhea" id="RHEA:20093"/>
        <dbReference type="ChEBI" id="CHEBI:15378"/>
        <dbReference type="ChEBI" id="CHEBI:16307"/>
        <dbReference type="ChEBI" id="CHEBI:58223"/>
        <dbReference type="ChEBI" id="CHEBI:58885"/>
        <dbReference type="ChEBI" id="CHEBI:143576"/>
        <dbReference type="EC" id="2.4.1.115"/>
    </reaction>
</comment>
<reference evidence="7" key="1">
    <citation type="submission" date="2018-02" db="EMBL/GenBank/DDBJ databases">
        <title>Rhizophora mucronata_Transcriptome.</title>
        <authorList>
            <person name="Meera S.P."/>
            <person name="Sreeshan A."/>
            <person name="Augustine A."/>
        </authorList>
    </citation>
    <scope>NUCLEOTIDE SEQUENCE</scope>
    <source>
        <tissue evidence="7">Leaf</tissue>
    </source>
</reference>
<dbReference type="InterPro" id="IPR035595">
    <property type="entry name" value="UDP_glycos_trans_CS"/>
</dbReference>
<evidence type="ECO:0000256" key="1">
    <source>
        <dbReference type="ARBA" id="ARBA00004935"/>
    </source>
</evidence>
<dbReference type="GO" id="GO:0047213">
    <property type="term" value="F:anthocyanidin 3-O-glucosyltransferase activity"/>
    <property type="evidence" value="ECO:0007669"/>
    <property type="project" value="UniProtKB-EC"/>
</dbReference>
<dbReference type="CDD" id="cd03784">
    <property type="entry name" value="GT1_Gtf-like"/>
    <property type="match status" value="1"/>
</dbReference>